<proteinExistence type="inferred from homology"/>
<dbReference type="GO" id="GO:0016491">
    <property type="term" value="F:oxidoreductase activity"/>
    <property type="evidence" value="ECO:0007669"/>
    <property type="project" value="InterPro"/>
</dbReference>
<comment type="similarity">
    <text evidence="1">Belongs to the asaB hydroxylase/desaturase family.</text>
</comment>
<dbReference type="STRING" id="933084.A0A067PGH2"/>
<name>A0A067PGH2_9AGAM</name>
<dbReference type="OrthoDB" id="412788at2759"/>
<evidence type="ECO:0000313" key="3">
    <source>
        <dbReference type="EMBL" id="KDQ53899.1"/>
    </source>
</evidence>
<evidence type="ECO:0000256" key="1">
    <source>
        <dbReference type="ARBA" id="ARBA00023604"/>
    </source>
</evidence>
<dbReference type="AlphaFoldDB" id="A0A067PGH2"/>
<gene>
    <name evidence="3" type="ORF">JAAARDRAFT_161226</name>
</gene>
<evidence type="ECO:0000313" key="4">
    <source>
        <dbReference type="Proteomes" id="UP000027265"/>
    </source>
</evidence>
<evidence type="ECO:0008006" key="5">
    <source>
        <dbReference type="Google" id="ProtNLM"/>
    </source>
</evidence>
<dbReference type="InParanoid" id="A0A067PGH2"/>
<dbReference type="NCBIfam" id="NF041278">
    <property type="entry name" value="CmcJ_NvfI_EfuI"/>
    <property type="match status" value="1"/>
</dbReference>
<keyword evidence="4" id="KW-1185">Reference proteome</keyword>
<dbReference type="EMBL" id="KL197731">
    <property type="protein sequence ID" value="KDQ53899.1"/>
    <property type="molecule type" value="Genomic_DNA"/>
</dbReference>
<dbReference type="HOGENOM" id="CLU_042688_1_1_1"/>
<dbReference type="PANTHER" id="PTHR34598:SF1">
    <property type="entry name" value="PUTATIVE (AFU_ORTHOLOGUE AFUA_3G13140)-RELATED"/>
    <property type="match status" value="1"/>
</dbReference>
<protein>
    <recommendedName>
        <fullName evidence="5">Methyltransferase</fullName>
    </recommendedName>
</protein>
<accession>A0A067PGH2</accession>
<dbReference type="Proteomes" id="UP000027265">
    <property type="component" value="Unassembled WGS sequence"/>
</dbReference>
<organism evidence="3 4">
    <name type="scientific">Jaapia argillacea MUCL 33604</name>
    <dbReference type="NCBI Taxonomy" id="933084"/>
    <lineage>
        <taxon>Eukaryota</taxon>
        <taxon>Fungi</taxon>
        <taxon>Dikarya</taxon>
        <taxon>Basidiomycota</taxon>
        <taxon>Agaricomycotina</taxon>
        <taxon>Agaricomycetes</taxon>
        <taxon>Agaricomycetidae</taxon>
        <taxon>Jaapiales</taxon>
        <taxon>Jaapiaceae</taxon>
        <taxon>Jaapia</taxon>
    </lineage>
</organism>
<dbReference type="InterPro" id="IPR044053">
    <property type="entry name" value="AsaB-like"/>
</dbReference>
<dbReference type="PANTHER" id="PTHR34598">
    <property type="entry name" value="BLL6449 PROTEIN"/>
    <property type="match status" value="1"/>
</dbReference>
<feature type="region of interest" description="Disordered" evidence="2">
    <location>
        <begin position="110"/>
        <end position="131"/>
    </location>
</feature>
<sequence length="275" mass="31629">MSTVTATLTYFTPLTDGSRPWQYITPPDPKNGLPSSNFGSENHQAEIENIRGKEHSYSLDTSGFQFHKREARHKAFNDDAVIEREYYPESIEFIKEYTGANKVVIFDHTTRRRRPGDTEDTPQKRQPVARVHVDQTKASATARVHRHLPGDEAPSLVKRRFQIINLWRPIKNPAIDWPLTFCDYRSVDPNKDFVPTTLKYPDYDGEVMAVKFSPSHRWKYIKGMTPDEFVLIKCFDSKEGVAAFVPHTGFEDPSTPPDAPPRESIELRALVFYDE</sequence>
<evidence type="ECO:0000256" key="2">
    <source>
        <dbReference type="SAM" id="MobiDB-lite"/>
    </source>
</evidence>
<reference evidence="4" key="1">
    <citation type="journal article" date="2014" name="Proc. Natl. Acad. Sci. U.S.A.">
        <title>Extensive sampling of basidiomycete genomes demonstrates inadequacy of the white-rot/brown-rot paradigm for wood decay fungi.</title>
        <authorList>
            <person name="Riley R."/>
            <person name="Salamov A.A."/>
            <person name="Brown D.W."/>
            <person name="Nagy L.G."/>
            <person name="Floudas D."/>
            <person name="Held B.W."/>
            <person name="Levasseur A."/>
            <person name="Lombard V."/>
            <person name="Morin E."/>
            <person name="Otillar R."/>
            <person name="Lindquist E.A."/>
            <person name="Sun H."/>
            <person name="LaButti K.M."/>
            <person name="Schmutz J."/>
            <person name="Jabbour D."/>
            <person name="Luo H."/>
            <person name="Baker S.E."/>
            <person name="Pisabarro A.G."/>
            <person name="Walton J.D."/>
            <person name="Blanchette R.A."/>
            <person name="Henrissat B."/>
            <person name="Martin F."/>
            <person name="Cullen D."/>
            <person name="Hibbett D.S."/>
            <person name="Grigoriev I.V."/>
        </authorList>
    </citation>
    <scope>NUCLEOTIDE SEQUENCE [LARGE SCALE GENOMIC DNA]</scope>
    <source>
        <strain evidence="4">MUCL 33604</strain>
    </source>
</reference>